<sequence length="398" mass="40579">MSTQVSIAPSAARSRARLSMFRGDLGTWPVLAGLVCIAVGFQAANAAFLTSRNLSNLILQTGTLVVLTLGIMLVLLIGEIDLSIGAVSGVTACVMGIMSALHGWPAWAAIALAIGMGAVIGLVQSSWIVAFKAPSFIVTLAGMLVWQGAQLMLLSGQNGQLRIEDPVITSIASNYLPRPVGWALTLLVAVAGAGWVVVRRYLSVRAGYGTNPLVADLGRVLAIVAAPIVVMLVLDSYLGVPYMLVAVLAVTVTLAVVTGFTVFGRHIYAVGGNAEAARRTGVRVGSLRITVFVIASALAAFAGILEASRGFAVSVNSGGGNAALNAIAAAVIGGTSLFGGRGRVVGALLGALVISSVQNGLALIGQTAATQIIATGLILLAAVTLDMSARRKNKGTRA</sequence>
<evidence type="ECO:0000256" key="9">
    <source>
        <dbReference type="ARBA" id="ARBA00035611"/>
    </source>
</evidence>
<comment type="function">
    <text evidence="9">Part of the binding-protein-dependent transport system for D-xylose. Probably responsible for the translocation of the substrate across the membrane.</text>
</comment>
<name>A0ABN3HAA1_9ACTN</name>
<keyword evidence="4" id="KW-0997">Cell inner membrane</keyword>
<protein>
    <recommendedName>
        <fullName evidence="10">Xylose transport system permease protein XylH</fullName>
    </recommendedName>
</protein>
<feature type="transmembrane region" description="Helical" evidence="11">
    <location>
        <begin position="180"/>
        <end position="202"/>
    </location>
</feature>
<feature type="transmembrane region" description="Helical" evidence="11">
    <location>
        <begin position="214"/>
        <end position="234"/>
    </location>
</feature>
<evidence type="ECO:0000256" key="2">
    <source>
        <dbReference type="ARBA" id="ARBA00022448"/>
    </source>
</evidence>
<dbReference type="Pfam" id="PF02653">
    <property type="entry name" value="BPD_transp_2"/>
    <property type="match status" value="1"/>
</dbReference>
<comment type="caution">
    <text evidence="12">The sequence shown here is derived from an EMBL/GenBank/DDBJ whole genome shotgun (WGS) entry which is preliminary data.</text>
</comment>
<feature type="transmembrane region" description="Helical" evidence="11">
    <location>
        <begin position="311"/>
        <end position="332"/>
    </location>
</feature>
<feature type="transmembrane region" description="Helical" evidence="11">
    <location>
        <begin position="56"/>
        <end position="77"/>
    </location>
</feature>
<evidence type="ECO:0000256" key="7">
    <source>
        <dbReference type="ARBA" id="ARBA00022989"/>
    </source>
</evidence>
<feature type="transmembrane region" description="Helical" evidence="11">
    <location>
        <begin position="84"/>
        <end position="101"/>
    </location>
</feature>
<evidence type="ECO:0000256" key="6">
    <source>
        <dbReference type="ARBA" id="ARBA00022692"/>
    </source>
</evidence>
<evidence type="ECO:0000256" key="3">
    <source>
        <dbReference type="ARBA" id="ARBA00022475"/>
    </source>
</evidence>
<feature type="transmembrane region" description="Helical" evidence="11">
    <location>
        <begin position="344"/>
        <end position="364"/>
    </location>
</feature>
<evidence type="ECO:0000256" key="5">
    <source>
        <dbReference type="ARBA" id="ARBA00022597"/>
    </source>
</evidence>
<evidence type="ECO:0000256" key="8">
    <source>
        <dbReference type="ARBA" id="ARBA00023136"/>
    </source>
</evidence>
<evidence type="ECO:0000256" key="10">
    <source>
        <dbReference type="ARBA" id="ARBA00035686"/>
    </source>
</evidence>
<evidence type="ECO:0000313" key="13">
    <source>
        <dbReference type="Proteomes" id="UP001501444"/>
    </source>
</evidence>
<evidence type="ECO:0000256" key="4">
    <source>
        <dbReference type="ARBA" id="ARBA00022519"/>
    </source>
</evidence>
<dbReference type="EMBL" id="BAAARV010000074">
    <property type="protein sequence ID" value="GAA2372890.1"/>
    <property type="molecule type" value="Genomic_DNA"/>
</dbReference>
<feature type="transmembrane region" description="Helical" evidence="11">
    <location>
        <begin position="285"/>
        <end position="305"/>
    </location>
</feature>
<evidence type="ECO:0000256" key="11">
    <source>
        <dbReference type="SAM" id="Phobius"/>
    </source>
</evidence>
<gene>
    <name evidence="12" type="ORF">GCM10010170_075340</name>
</gene>
<keyword evidence="7 11" id="KW-1133">Transmembrane helix</keyword>
<organism evidence="12 13">
    <name type="scientific">Dactylosporangium salmoneum</name>
    <dbReference type="NCBI Taxonomy" id="53361"/>
    <lineage>
        <taxon>Bacteria</taxon>
        <taxon>Bacillati</taxon>
        <taxon>Actinomycetota</taxon>
        <taxon>Actinomycetes</taxon>
        <taxon>Micromonosporales</taxon>
        <taxon>Micromonosporaceae</taxon>
        <taxon>Dactylosporangium</taxon>
    </lineage>
</organism>
<reference evidence="12 13" key="1">
    <citation type="journal article" date="2019" name="Int. J. Syst. Evol. Microbiol.">
        <title>The Global Catalogue of Microorganisms (GCM) 10K type strain sequencing project: providing services to taxonomists for standard genome sequencing and annotation.</title>
        <authorList>
            <consortium name="The Broad Institute Genomics Platform"/>
            <consortium name="The Broad Institute Genome Sequencing Center for Infectious Disease"/>
            <person name="Wu L."/>
            <person name="Ma J."/>
        </authorList>
    </citation>
    <scope>NUCLEOTIDE SEQUENCE [LARGE SCALE GENOMIC DNA]</scope>
    <source>
        <strain evidence="12 13">JCM 3272</strain>
    </source>
</reference>
<dbReference type="Proteomes" id="UP001501444">
    <property type="component" value="Unassembled WGS sequence"/>
</dbReference>
<feature type="transmembrane region" description="Helical" evidence="11">
    <location>
        <begin position="240"/>
        <end position="264"/>
    </location>
</feature>
<dbReference type="PANTHER" id="PTHR32196:SF32">
    <property type="entry name" value="XYLOSE TRANSPORT SYSTEM PERMEASE PROTEIN XYLH"/>
    <property type="match status" value="1"/>
</dbReference>
<keyword evidence="6 11" id="KW-0812">Transmembrane</keyword>
<keyword evidence="3" id="KW-1003">Cell membrane</keyword>
<proteinExistence type="predicted"/>
<dbReference type="CDD" id="cd06579">
    <property type="entry name" value="TM_PBP1_transp_AraH_like"/>
    <property type="match status" value="1"/>
</dbReference>
<accession>A0ABN3HAA1</accession>
<feature type="transmembrane region" description="Helical" evidence="11">
    <location>
        <begin position="107"/>
        <end position="129"/>
    </location>
</feature>
<keyword evidence="5" id="KW-0762">Sugar transport</keyword>
<evidence type="ECO:0000313" key="12">
    <source>
        <dbReference type="EMBL" id="GAA2372890.1"/>
    </source>
</evidence>
<dbReference type="InterPro" id="IPR001851">
    <property type="entry name" value="ABC_transp_permease"/>
</dbReference>
<keyword evidence="2" id="KW-0813">Transport</keyword>
<feature type="transmembrane region" description="Helical" evidence="11">
    <location>
        <begin position="370"/>
        <end position="389"/>
    </location>
</feature>
<keyword evidence="13" id="KW-1185">Reference proteome</keyword>
<evidence type="ECO:0000256" key="1">
    <source>
        <dbReference type="ARBA" id="ARBA00004651"/>
    </source>
</evidence>
<dbReference type="PANTHER" id="PTHR32196">
    <property type="entry name" value="ABC TRANSPORTER PERMEASE PROTEIN YPHD-RELATED-RELATED"/>
    <property type="match status" value="1"/>
</dbReference>
<dbReference type="RefSeq" id="WP_344617396.1">
    <property type="nucleotide sequence ID" value="NZ_BAAARV010000074.1"/>
</dbReference>
<keyword evidence="8 11" id="KW-0472">Membrane</keyword>
<comment type="subcellular location">
    <subcellularLocation>
        <location evidence="1">Cell membrane</location>
        <topology evidence="1">Multi-pass membrane protein</topology>
    </subcellularLocation>
</comment>